<feature type="domain" description="Insertion element IS402-like" evidence="2">
    <location>
        <begin position="41"/>
        <end position="116"/>
    </location>
</feature>
<proteinExistence type="predicted"/>
<organism evidence="3 4">
    <name type="scientific">Nonomuraea rosea</name>
    <dbReference type="NCBI Taxonomy" id="638574"/>
    <lineage>
        <taxon>Bacteria</taxon>
        <taxon>Bacillati</taxon>
        <taxon>Actinomycetota</taxon>
        <taxon>Actinomycetes</taxon>
        <taxon>Streptosporangiales</taxon>
        <taxon>Streptosporangiaceae</taxon>
        <taxon>Nonomuraea</taxon>
    </lineage>
</organism>
<evidence type="ECO:0000259" key="2">
    <source>
        <dbReference type="Pfam" id="PF13340"/>
    </source>
</evidence>
<dbReference type="InterPro" id="IPR002559">
    <property type="entry name" value="Transposase_11"/>
</dbReference>
<protein>
    <submittedName>
        <fullName evidence="3">IS5 family transposase</fullName>
    </submittedName>
</protein>
<dbReference type="PANTHER" id="PTHR30007:SF0">
    <property type="entry name" value="TRANSPOSASE"/>
    <property type="match status" value="1"/>
</dbReference>
<name>A0ABP7ACF4_9ACTN</name>
<dbReference type="Pfam" id="PF01609">
    <property type="entry name" value="DDE_Tnp_1"/>
    <property type="match status" value="1"/>
</dbReference>
<reference evidence="4" key="1">
    <citation type="journal article" date="2019" name="Int. J. Syst. Evol. Microbiol.">
        <title>The Global Catalogue of Microorganisms (GCM) 10K type strain sequencing project: providing services to taxonomists for standard genome sequencing and annotation.</title>
        <authorList>
            <consortium name="The Broad Institute Genomics Platform"/>
            <consortium name="The Broad Institute Genome Sequencing Center for Infectious Disease"/>
            <person name="Wu L."/>
            <person name="Ma J."/>
        </authorList>
    </citation>
    <scope>NUCLEOTIDE SEQUENCE [LARGE SCALE GENOMIC DNA]</scope>
    <source>
        <strain evidence="4">JCM 17326</strain>
    </source>
</reference>
<dbReference type="NCBIfam" id="NF033580">
    <property type="entry name" value="transpos_IS5_3"/>
    <property type="match status" value="1"/>
</dbReference>
<evidence type="ECO:0000313" key="4">
    <source>
        <dbReference type="Proteomes" id="UP001500630"/>
    </source>
</evidence>
<dbReference type="Pfam" id="PF13340">
    <property type="entry name" value="DUF4096"/>
    <property type="match status" value="1"/>
</dbReference>
<dbReference type="EMBL" id="BAABDQ010000132">
    <property type="protein sequence ID" value="GAA3629297.1"/>
    <property type="molecule type" value="Genomic_DNA"/>
</dbReference>
<accession>A0ABP7ACF4</accession>
<feature type="domain" description="Transposase IS4-like" evidence="1">
    <location>
        <begin position="135"/>
        <end position="291"/>
    </location>
</feature>
<dbReference type="PANTHER" id="PTHR30007">
    <property type="entry name" value="PHP DOMAIN PROTEIN"/>
    <property type="match status" value="1"/>
</dbReference>
<dbReference type="Proteomes" id="UP001500630">
    <property type="component" value="Unassembled WGS sequence"/>
</dbReference>
<keyword evidence="4" id="KW-1185">Reference proteome</keyword>
<comment type="caution">
    <text evidence="3">The sequence shown here is derived from an EMBL/GenBank/DDBJ whole genome shotgun (WGS) entry which is preliminary data.</text>
</comment>
<sequence>MYATAPIAVSRNDETACSCVACRYGRGADHPIRAPRYTTDMSDGEWQAIRPLMPWPAWLHGNGGRPEKYCRRLIMDAIRYVVDNGIKWRNLPADFLVPWRTVHAIFTRWWQDGDLYALHNDLREQVRIADGREPEPSAGIIDSQSLRAAETVATSSRGYDAAKKVQGTKRHIIVDTLGLLLVVIVTAASVQDRDGAKPALERLRDWYERITLIWADSAYAGKLVTWAQKHVRLTLEIVKRSDDVSGFVILPRRWVVERTLSWISQRRRCVRDYERLPDHHEAMVLWAMIILMGRRLARSASPQST</sequence>
<dbReference type="InterPro" id="IPR025161">
    <property type="entry name" value="IS402-like_dom"/>
</dbReference>
<gene>
    <name evidence="3" type="ORF">GCM10022419_136770</name>
</gene>
<evidence type="ECO:0000259" key="1">
    <source>
        <dbReference type="Pfam" id="PF01609"/>
    </source>
</evidence>
<evidence type="ECO:0000313" key="3">
    <source>
        <dbReference type="EMBL" id="GAA3629297.1"/>
    </source>
</evidence>